<dbReference type="Proteomes" id="UP000585272">
    <property type="component" value="Unassembled WGS sequence"/>
</dbReference>
<reference evidence="3 4" key="1">
    <citation type="submission" date="2020-08" db="EMBL/GenBank/DDBJ databases">
        <title>Genomic Encyclopedia of Archaeal and Bacterial Type Strains, Phase II (KMG-II): from individual species to whole genera.</title>
        <authorList>
            <person name="Goeker M."/>
        </authorList>
    </citation>
    <scope>NUCLEOTIDE SEQUENCE [LARGE SCALE GENOMIC DNA]</scope>
    <source>
        <strain evidence="3 4">DSM 23288</strain>
    </source>
</reference>
<dbReference type="Gene3D" id="3.90.180.10">
    <property type="entry name" value="Medium-chain alcohol dehydrogenases, catalytic domain"/>
    <property type="match status" value="1"/>
</dbReference>
<dbReference type="SMART" id="SM00829">
    <property type="entry name" value="PKS_ER"/>
    <property type="match status" value="1"/>
</dbReference>
<comment type="caution">
    <text evidence="3">The sequence shown here is derived from an EMBL/GenBank/DDBJ whole genome shotgun (WGS) entry which is preliminary data.</text>
</comment>
<dbReference type="InterPro" id="IPR011032">
    <property type="entry name" value="GroES-like_sf"/>
</dbReference>
<dbReference type="InterPro" id="IPR045010">
    <property type="entry name" value="MDR_fam"/>
</dbReference>
<dbReference type="Gene3D" id="3.40.50.720">
    <property type="entry name" value="NAD(P)-binding Rossmann-like Domain"/>
    <property type="match status" value="1"/>
</dbReference>
<dbReference type="InterPro" id="IPR020843">
    <property type="entry name" value="ER"/>
</dbReference>
<keyword evidence="4" id="KW-1185">Reference proteome</keyword>
<evidence type="ECO:0000313" key="3">
    <source>
        <dbReference type="EMBL" id="MBB4663481.1"/>
    </source>
</evidence>
<dbReference type="GO" id="GO:0016628">
    <property type="term" value="F:oxidoreductase activity, acting on the CH-CH group of donors, NAD or NADP as acceptor"/>
    <property type="evidence" value="ECO:0007669"/>
    <property type="project" value="InterPro"/>
</dbReference>
<dbReference type="PANTHER" id="PTHR43205:SF7">
    <property type="entry name" value="PROSTAGLANDIN REDUCTASE 1"/>
    <property type="match status" value="1"/>
</dbReference>
<dbReference type="EMBL" id="JACHNU010000004">
    <property type="protein sequence ID" value="MBB4663481.1"/>
    <property type="molecule type" value="Genomic_DNA"/>
</dbReference>
<dbReference type="InterPro" id="IPR041694">
    <property type="entry name" value="ADH_N_2"/>
</dbReference>
<dbReference type="Pfam" id="PF16884">
    <property type="entry name" value="ADH_N_2"/>
    <property type="match status" value="1"/>
</dbReference>
<feature type="domain" description="Enoyl reductase (ER)" evidence="2">
    <location>
        <begin position="16"/>
        <end position="332"/>
    </location>
</feature>
<evidence type="ECO:0000256" key="1">
    <source>
        <dbReference type="ARBA" id="ARBA00023002"/>
    </source>
</evidence>
<organism evidence="3 4">
    <name type="scientific">Conexibacter arvalis</name>
    <dbReference type="NCBI Taxonomy" id="912552"/>
    <lineage>
        <taxon>Bacteria</taxon>
        <taxon>Bacillati</taxon>
        <taxon>Actinomycetota</taxon>
        <taxon>Thermoleophilia</taxon>
        <taxon>Solirubrobacterales</taxon>
        <taxon>Conexibacteraceae</taxon>
        <taxon>Conexibacter</taxon>
    </lineage>
</organism>
<gene>
    <name evidence="3" type="ORF">BDZ31_003076</name>
</gene>
<dbReference type="SUPFAM" id="SSF50129">
    <property type="entry name" value="GroES-like"/>
    <property type="match status" value="1"/>
</dbReference>
<dbReference type="Pfam" id="PF00107">
    <property type="entry name" value="ADH_zinc_N"/>
    <property type="match status" value="1"/>
</dbReference>
<evidence type="ECO:0000313" key="4">
    <source>
        <dbReference type="Proteomes" id="UP000585272"/>
    </source>
</evidence>
<dbReference type="CDD" id="cd05288">
    <property type="entry name" value="PGDH"/>
    <property type="match status" value="1"/>
</dbReference>
<dbReference type="InterPro" id="IPR013149">
    <property type="entry name" value="ADH-like_C"/>
</dbReference>
<dbReference type="InterPro" id="IPR036291">
    <property type="entry name" value="NAD(P)-bd_dom_sf"/>
</dbReference>
<evidence type="ECO:0000259" key="2">
    <source>
        <dbReference type="SMART" id="SM00829"/>
    </source>
</evidence>
<dbReference type="RefSeq" id="WP_183343209.1">
    <property type="nucleotide sequence ID" value="NZ_JACHNU010000004.1"/>
</dbReference>
<dbReference type="AlphaFoldDB" id="A0A840IGW9"/>
<dbReference type="SUPFAM" id="SSF51735">
    <property type="entry name" value="NAD(P)-binding Rossmann-fold domains"/>
    <property type="match status" value="1"/>
</dbReference>
<dbReference type="PANTHER" id="PTHR43205">
    <property type="entry name" value="PROSTAGLANDIN REDUCTASE"/>
    <property type="match status" value="1"/>
</dbReference>
<protein>
    <recommendedName>
        <fullName evidence="2">Enoyl reductase (ER) domain-containing protein</fullName>
    </recommendedName>
</protein>
<keyword evidence="1" id="KW-0560">Oxidoreductase</keyword>
<name>A0A840IGW9_9ACTN</name>
<dbReference type="FunFam" id="3.40.50.720:FF:000121">
    <property type="entry name" value="Prostaglandin reductase 2"/>
    <property type="match status" value="1"/>
</dbReference>
<accession>A0A840IGW9</accession>
<sequence>MGHVSREIHLAQRPHGVPDADTFALEEVQLPDPGPDEILVRNHWMSVDPYMRGRMSGARSYVAPYQVGAPLEGGAVGVVCKCGSGRFDPGDVVLHGLGWRDMALVRHDAAQRLDISRVPEQAYLGILGMPGLTAYAGLVEVAPVRAGDVVLISAAAGAVGSAAGQFARKLGAARVIGSAGGPEKCIHVVEELGFDAAIDYRQGELEDQLHDVAADGIDVYFDNVGGEQLEAAIGALRVHGRIAICGAISQYNATRLPPGPRNLFRLIQTRGTIRGMLVSDHAHLKRRFFEQAGRWLADGSLRYHETVVEGLENAPRAFCDLLAGANTGKMLVRLVD</sequence>
<proteinExistence type="predicted"/>